<accession>A0ABR6XK12</accession>
<dbReference type="EMBL" id="JACOFT010000006">
    <property type="protein sequence ID" value="MBC3812965.1"/>
    <property type="molecule type" value="Genomic_DNA"/>
</dbReference>
<evidence type="ECO:0000313" key="2">
    <source>
        <dbReference type="EMBL" id="MBC3812965.1"/>
    </source>
</evidence>
<protein>
    <submittedName>
        <fullName evidence="2">Uncharacterized protein</fullName>
    </submittedName>
</protein>
<name>A0ABR6XK12_9BURK</name>
<evidence type="ECO:0000313" key="3">
    <source>
        <dbReference type="Proteomes" id="UP000637632"/>
    </source>
</evidence>
<dbReference type="RefSeq" id="WP_186898241.1">
    <property type="nucleotide sequence ID" value="NZ_JACOFT010000006.1"/>
</dbReference>
<keyword evidence="3" id="KW-1185">Reference proteome</keyword>
<reference evidence="2 3" key="1">
    <citation type="submission" date="2020-08" db="EMBL/GenBank/DDBJ databases">
        <title>Novel species isolated from subtropical streams in China.</title>
        <authorList>
            <person name="Lu H."/>
        </authorList>
    </citation>
    <scope>NUCLEOTIDE SEQUENCE [LARGE SCALE GENOMIC DNA]</scope>
    <source>
        <strain evidence="2 3">CCTCC AB 2015119</strain>
    </source>
</reference>
<sequence>MGDQHSCHKRSLATVLCAFLLLCVSFAAFAAPASWYKWKSKIKDAEVCSQTSPGDGWERTAGPYRDGRCEKIKNE</sequence>
<comment type="caution">
    <text evidence="2">The sequence shown here is derived from an EMBL/GenBank/DDBJ whole genome shotgun (WGS) entry which is preliminary data.</text>
</comment>
<feature type="chain" id="PRO_5045950421" evidence="1">
    <location>
        <begin position="31"/>
        <end position="75"/>
    </location>
</feature>
<gene>
    <name evidence="2" type="ORF">H8K26_16090</name>
</gene>
<feature type="signal peptide" evidence="1">
    <location>
        <begin position="1"/>
        <end position="30"/>
    </location>
</feature>
<evidence type="ECO:0000256" key="1">
    <source>
        <dbReference type="SAM" id="SignalP"/>
    </source>
</evidence>
<dbReference type="Proteomes" id="UP000637632">
    <property type="component" value="Unassembled WGS sequence"/>
</dbReference>
<organism evidence="2 3">
    <name type="scientific">Undibacterium aquatile</name>
    <dbReference type="NCBI Taxonomy" id="1537398"/>
    <lineage>
        <taxon>Bacteria</taxon>
        <taxon>Pseudomonadati</taxon>
        <taxon>Pseudomonadota</taxon>
        <taxon>Betaproteobacteria</taxon>
        <taxon>Burkholderiales</taxon>
        <taxon>Oxalobacteraceae</taxon>
        <taxon>Undibacterium</taxon>
    </lineage>
</organism>
<proteinExistence type="predicted"/>
<keyword evidence="1" id="KW-0732">Signal</keyword>